<evidence type="ECO:0000256" key="1">
    <source>
        <dbReference type="SAM" id="SignalP"/>
    </source>
</evidence>
<gene>
    <name evidence="2" type="ORF">EAT49_10655</name>
</gene>
<dbReference type="Proteomes" id="UP000268016">
    <property type="component" value="Unassembled WGS sequence"/>
</dbReference>
<dbReference type="RefSeq" id="WP_123642291.1">
    <property type="nucleotide sequence ID" value="NZ_ML119084.1"/>
</dbReference>
<dbReference type="OrthoDB" id="7426653at2"/>
<comment type="caution">
    <text evidence="2">The sequence shown here is derived from an EMBL/GenBank/DDBJ whole genome shotgun (WGS) entry which is preliminary data.</text>
</comment>
<reference evidence="2 3" key="1">
    <citation type="submission" date="2018-10" db="EMBL/GenBank/DDBJ databases">
        <title>Histidinibacterium lentulum gen. nov., sp. nov., a marine bacterium from the culture broth of Picochlorum sp. 122.</title>
        <authorList>
            <person name="Wang G."/>
        </authorList>
    </citation>
    <scope>NUCLEOTIDE SEQUENCE [LARGE SCALE GENOMIC DNA]</scope>
    <source>
        <strain evidence="2 3">B17</strain>
    </source>
</reference>
<proteinExistence type="predicted"/>
<evidence type="ECO:0008006" key="4">
    <source>
        <dbReference type="Google" id="ProtNLM"/>
    </source>
</evidence>
<feature type="chain" id="PRO_5018239787" description="Invasion associated locus B family protein" evidence="1">
    <location>
        <begin position="21"/>
        <end position="171"/>
    </location>
</feature>
<name>A0A3N2R5T8_9RHOB</name>
<dbReference type="InterPro" id="IPR010642">
    <property type="entry name" value="Invasion_prot_B"/>
</dbReference>
<accession>A0A3N2R5T8</accession>
<feature type="signal peptide" evidence="1">
    <location>
        <begin position="1"/>
        <end position="20"/>
    </location>
</feature>
<keyword evidence="3" id="KW-1185">Reference proteome</keyword>
<evidence type="ECO:0000313" key="3">
    <source>
        <dbReference type="Proteomes" id="UP000268016"/>
    </source>
</evidence>
<keyword evidence="1" id="KW-0732">Signal</keyword>
<dbReference type="AlphaFoldDB" id="A0A3N2R5T8"/>
<dbReference type="EMBL" id="RDRB01000004">
    <property type="protein sequence ID" value="ROU02768.1"/>
    <property type="molecule type" value="Genomic_DNA"/>
</dbReference>
<protein>
    <recommendedName>
        <fullName evidence="4">Invasion associated locus B family protein</fullName>
    </recommendedName>
</protein>
<dbReference type="Pfam" id="PF06776">
    <property type="entry name" value="IalB"/>
    <property type="match status" value="1"/>
</dbReference>
<sequence>MTRVLTGAVLVAFLAGNAAAQEAATPEVETDWYVYVAEDGSECFAMASPQEARYFRDGTEVTANTDPPYLTVVYRPAEGAEGQVAYHGGFTFDTEQTIEVTVGSAEHELFTEATWAWPANPEADAALIRSMKQASQVELSSFSNRGTNVVHDFSLLGFTAAVEEAERRCAG</sequence>
<evidence type="ECO:0000313" key="2">
    <source>
        <dbReference type="EMBL" id="ROU02768.1"/>
    </source>
</evidence>
<organism evidence="2 3">
    <name type="scientific">Histidinibacterium lentulum</name>
    <dbReference type="NCBI Taxonomy" id="2480588"/>
    <lineage>
        <taxon>Bacteria</taxon>
        <taxon>Pseudomonadati</taxon>
        <taxon>Pseudomonadota</taxon>
        <taxon>Alphaproteobacteria</taxon>
        <taxon>Rhodobacterales</taxon>
        <taxon>Paracoccaceae</taxon>
        <taxon>Histidinibacterium</taxon>
    </lineage>
</organism>